<dbReference type="Proteomes" id="UP000601435">
    <property type="component" value="Unassembled WGS sequence"/>
</dbReference>
<gene>
    <name evidence="2" type="ORF">SNEC2469_LOCUS33424</name>
</gene>
<keyword evidence="3" id="KW-1185">Reference proteome</keyword>
<reference evidence="2" key="1">
    <citation type="submission" date="2021-02" db="EMBL/GenBank/DDBJ databases">
        <authorList>
            <person name="Dougan E. K."/>
            <person name="Rhodes N."/>
            <person name="Thang M."/>
            <person name="Chan C."/>
        </authorList>
    </citation>
    <scope>NUCLEOTIDE SEQUENCE</scope>
</reference>
<evidence type="ECO:0000313" key="3">
    <source>
        <dbReference type="Proteomes" id="UP000601435"/>
    </source>
</evidence>
<dbReference type="EMBL" id="CAJNJA010088042">
    <property type="protein sequence ID" value="CAE7939168.1"/>
    <property type="molecule type" value="Genomic_DNA"/>
</dbReference>
<sequence>MKLRRLPGQLPGTTMFMSRGPPTGLPTSAWGLQILRLQRHARSTWQPSLGALPWRSLRSATLDLSGAQLSRVV</sequence>
<organism evidence="2 3">
    <name type="scientific">Symbiodinium necroappetens</name>
    <dbReference type="NCBI Taxonomy" id="1628268"/>
    <lineage>
        <taxon>Eukaryota</taxon>
        <taxon>Sar</taxon>
        <taxon>Alveolata</taxon>
        <taxon>Dinophyceae</taxon>
        <taxon>Suessiales</taxon>
        <taxon>Symbiodiniaceae</taxon>
        <taxon>Symbiodinium</taxon>
    </lineage>
</organism>
<accession>A0A813C5P7</accession>
<dbReference type="AlphaFoldDB" id="A0A813C5P7"/>
<evidence type="ECO:0000313" key="2">
    <source>
        <dbReference type="EMBL" id="CAE7939168.1"/>
    </source>
</evidence>
<evidence type="ECO:0000256" key="1">
    <source>
        <dbReference type="SAM" id="MobiDB-lite"/>
    </source>
</evidence>
<protein>
    <submittedName>
        <fullName evidence="2">Uncharacterized protein</fullName>
    </submittedName>
</protein>
<dbReference type="OrthoDB" id="10313308at2759"/>
<feature type="non-terminal residue" evidence="2">
    <location>
        <position position="73"/>
    </location>
</feature>
<comment type="caution">
    <text evidence="2">The sequence shown here is derived from an EMBL/GenBank/DDBJ whole genome shotgun (WGS) entry which is preliminary data.</text>
</comment>
<proteinExistence type="predicted"/>
<feature type="region of interest" description="Disordered" evidence="1">
    <location>
        <begin position="1"/>
        <end position="22"/>
    </location>
</feature>
<name>A0A813C5P7_9DINO</name>